<evidence type="ECO:0000313" key="17">
    <source>
        <dbReference type="Proteomes" id="UP001284601"/>
    </source>
</evidence>
<dbReference type="PANTHER" id="PTHR11070">
    <property type="entry name" value="UVRD / RECB / PCRA DNA HELICASE FAMILY MEMBER"/>
    <property type="match status" value="1"/>
</dbReference>
<evidence type="ECO:0000256" key="1">
    <source>
        <dbReference type="ARBA" id="ARBA00009922"/>
    </source>
</evidence>
<evidence type="ECO:0000256" key="10">
    <source>
        <dbReference type="ARBA" id="ARBA00034617"/>
    </source>
</evidence>
<dbReference type="EC" id="5.6.2.4" evidence="11"/>
<protein>
    <recommendedName>
        <fullName evidence="11">DNA 3'-5' helicase</fullName>
        <ecNumber evidence="11">5.6.2.4</ecNumber>
    </recommendedName>
</protein>
<keyword evidence="17" id="KW-1185">Reference proteome</keyword>
<keyword evidence="7" id="KW-0651">Protein splicing</keyword>
<dbReference type="PROSITE" id="PS50817">
    <property type="entry name" value="INTEIN_N_TER"/>
    <property type="match status" value="1"/>
</dbReference>
<organism evidence="16 17">
    <name type="scientific">Conexibacter stalactiti</name>
    <dbReference type="NCBI Taxonomy" id="1940611"/>
    <lineage>
        <taxon>Bacteria</taxon>
        <taxon>Bacillati</taxon>
        <taxon>Actinomycetota</taxon>
        <taxon>Thermoleophilia</taxon>
        <taxon>Solirubrobacterales</taxon>
        <taxon>Conexibacteraceae</taxon>
        <taxon>Conexibacter</taxon>
    </lineage>
</organism>
<evidence type="ECO:0000256" key="5">
    <source>
        <dbReference type="ARBA" id="ARBA00022813"/>
    </source>
</evidence>
<evidence type="ECO:0000256" key="3">
    <source>
        <dbReference type="ARBA" id="ARBA00022801"/>
    </source>
</evidence>
<keyword evidence="8" id="KW-0238">DNA-binding</keyword>
<evidence type="ECO:0000256" key="12">
    <source>
        <dbReference type="ARBA" id="ARBA00048988"/>
    </source>
</evidence>
<dbReference type="EMBL" id="JAWSTH010000085">
    <property type="protein sequence ID" value="MDW5597381.1"/>
    <property type="molecule type" value="Genomic_DNA"/>
</dbReference>
<dbReference type="Gene3D" id="1.10.486.10">
    <property type="entry name" value="PCRA, domain 4"/>
    <property type="match status" value="1"/>
</dbReference>
<dbReference type="PROSITE" id="PS51217">
    <property type="entry name" value="UVRD_HELICASE_CTER"/>
    <property type="match status" value="1"/>
</dbReference>
<feature type="binding site" evidence="13">
    <location>
        <begin position="34"/>
        <end position="41"/>
    </location>
    <ligand>
        <name>ATP</name>
        <dbReference type="ChEBI" id="CHEBI:30616"/>
    </ligand>
</feature>
<keyword evidence="2 13" id="KW-0547">Nucleotide-binding</keyword>
<dbReference type="PRINTS" id="PR00379">
    <property type="entry name" value="INTEIN"/>
</dbReference>
<dbReference type="InterPro" id="IPR003586">
    <property type="entry name" value="Hint_dom_C"/>
</dbReference>
<dbReference type="CDD" id="cd00081">
    <property type="entry name" value="Hint"/>
    <property type="match status" value="2"/>
</dbReference>
<dbReference type="Gene3D" id="3.40.50.300">
    <property type="entry name" value="P-loop containing nucleotide triphosphate hydrolases"/>
    <property type="match status" value="2"/>
</dbReference>
<reference evidence="17" key="1">
    <citation type="submission" date="2023-07" db="EMBL/GenBank/DDBJ databases">
        <title>Conexibacter stalactiti sp. nov., isolated from stalactites in a lava cave and emended description of the genus Conexibacter.</title>
        <authorList>
            <person name="Lee S.D."/>
        </authorList>
    </citation>
    <scope>NUCLEOTIDE SEQUENCE [LARGE SCALE GENOMIC DNA]</scope>
    <source>
        <strain evidence="17">KCTC 39840</strain>
    </source>
</reference>
<comment type="catalytic activity">
    <reaction evidence="10">
        <text>Couples ATP hydrolysis with the unwinding of duplex DNA by translocating in the 3'-5' direction.</text>
        <dbReference type="EC" id="5.6.2.4"/>
    </reaction>
</comment>
<dbReference type="CDD" id="cd17932">
    <property type="entry name" value="DEXQc_UvrD"/>
    <property type="match status" value="1"/>
</dbReference>
<dbReference type="Proteomes" id="UP001284601">
    <property type="component" value="Unassembled WGS sequence"/>
</dbReference>
<dbReference type="InterPro" id="IPR014016">
    <property type="entry name" value="UvrD-like_ATP-bd"/>
</dbReference>
<keyword evidence="4 13" id="KW-0347">Helicase</keyword>
<keyword evidence="3 13" id="KW-0378">Hydrolase</keyword>
<dbReference type="PANTHER" id="PTHR11070:SF2">
    <property type="entry name" value="ATP-DEPENDENT DNA HELICASE SRS2"/>
    <property type="match status" value="1"/>
</dbReference>
<evidence type="ECO:0000256" key="4">
    <source>
        <dbReference type="ARBA" id="ARBA00022806"/>
    </source>
</evidence>
<dbReference type="CDD" id="cd18807">
    <property type="entry name" value="SF1_C_UvrD"/>
    <property type="match status" value="1"/>
</dbReference>
<keyword evidence="6 13" id="KW-0067">ATP-binding</keyword>
<dbReference type="SMART" id="SM00305">
    <property type="entry name" value="HintC"/>
    <property type="match status" value="1"/>
</dbReference>
<dbReference type="InterPro" id="IPR006141">
    <property type="entry name" value="Intein_N"/>
</dbReference>
<dbReference type="InterPro" id="IPR027417">
    <property type="entry name" value="P-loop_NTPase"/>
</dbReference>
<keyword evidence="16" id="KW-0269">Exonuclease</keyword>
<keyword evidence="5" id="KW-0068">Autocatalytic cleavage</keyword>
<dbReference type="Pfam" id="PF13361">
    <property type="entry name" value="UvrD_C"/>
    <property type="match status" value="2"/>
</dbReference>
<feature type="domain" description="UvrD-like helicase C-terminal" evidence="15">
    <location>
        <begin position="657"/>
        <end position="936"/>
    </location>
</feature>
<evidence type="ECO:0000256" key="11">
    <source>
        <dbReference type="ARBA" id="ARBA00034808"/>
    </source>
</evidence>
<dbReference type="InterPro" id="IPR013986">
    <property type="entry name" value="DExx_box_DNA_helicase_dom_sf"/>
</dbReference>
<comment type="caution">
    <text evidence="16">The sequence shown here is derived from an EMBL/GenBank/DDBJ whole genome shotgun (WGS) entry which is preliminary data.</text>
</comment>
<dbReference type="PROSITE" id="PS50818">
    <property type="entry name" value="INTEIN_C_TER"/>
    <property type="match status" value="1"/>
</dbReference>
<keyword evidence="16" id="KW-0540">Nuclease</keyword>
<dbReference type="InterPro" id="IPR000212">
    <property type="entry name" value="DNA_helicase_UvrD/REP"/>
</dbReference>
<dbReference type="InterPro" id="IPR006142">
    <property type="entry name" value="INTEIN"/>
</dbReference>
<evidence type="ECO:0000256" key="8">
    <source>
        <dbReference type="ARBA" id="ARBA00023125"/>
    </source>
</evidence>
<dbReference type="RefSeq" id="WP_318599845.1">
    <property type="nucleotide sequence ID" value="NZ_JAWSTH010000085.1"/>
</dbReference>
<evidence type="ECO:0000259" key="15">
    <source>
        <dbReference type="PROSITE" id="PS51217"/>
    </source>
</evidence>
<dbReference type="SUPFAM" id="SSF51294">
    <property type="entry name" value="Hedgehog/intein (Hint) domain"/>
    <property type="match status" value="1"/>
</dbReference>
<dbReference type="SUPFAM" id="SSF52540">
    <property type="entry name" value="P-loop containing nucleoside triphosphate hydrolases"/>
    <property type="match status" value="3"/>
</dbReference>
<dbReference type="Pfam" id="PF00580">
    <property type="entry name" value="UvrD-helicase"/>
    <property type="match status" value="1"/>
</dbReference>
<dbReference type="NCBIfam" id="TIGR01443">
    <property type="entry name" value="intein_Cterm"/>
    <property type="match status" value="1"/>
</dbReference>
<dbReference type="GO" id="GO:0004527">
    <property type="term" value="F:exonuclease activity"/>
    <property type="evidence" value="ECO:0007669"/>
    <property type="project" value="UniProtKB-KW"/>
</dbReference>
<evidence type="ECO:0000256" key="6">
    <source>
        <dbReference type="ARBA" id="ARBA00022840"/>
    </source>
</evidence>
<gene>
    <name evidence="16" type="ORF">R7226_23740</name>
</gene>
<dbReference type="InterPro" id="IPR030934">
    <property type="entry name" value="Intein_C"/>
</dbReference>
<dbReference type="InterPro" id="IPR014017">
    <property type="entry name" value="DNA_helicase_UvrD-like_C"/>
</dbReference>
<comment type="similarity">
    <text evidence="1">Belongs to the helicase family. UvrD subfamily.</text>
</comment>
<proteinExistence type="inferred from homology"/>
<comment type="catalytic activity">
    <reaction evidence="12">
        <text>ATP + H2O = ADP + phosphate + H(+)</text>
        <dbReference type="Rhea" id="RHEA:13065"/>
        <dbReference type="ChEBI" id="CHEBI:15377"/>
        <dbReference type="ChEBI" id="CHEBI:15378"/>
        <dbReference type="ChEBI" id="CHEBI:30616"/>
        <dbReference type="ChEBI" id="CHEBI:43474"/>
        <dbReference type="ChEBI" id="CHEBI:456216"/>
        <dbReference type="EC" id="5.6.2.4"/>
    </reaction>
</comment>
<evidence type="ECO:0000259" key="14">
    <source>
        <dbReference type="PROSITE" id="PS51198"/>
    </source>
</evidence>
<evidence type="ECO:0000256" key="7">
    <source>
        <dbReference type="ARBA" id="ARBA00023000"/>
    </source>
</evidence>
<evidence type="ECO:0000313" key="16">
    <source>
        <dbReference type="EMBL" id="MDW5597381.1"/>
    </source>
</evidence>
<evidence type="ECO:0000256" key="9">
    <source>
        <dbReference type="ARBA" id="ARBA00023235"/>
    </source>
</evidence>
<name>A0ABU4HVM3_9ACTN</name>
<keyword evidence="9" id="KW-0413">Isomerase</keyword>
<evidence type="ECO:0000256" key="2">
    <source>
        <dbReference type="ARBA" id="ARBA00022741"/>
    </source>
</evidence>
<accession>A0ABU4HVM3</accession>
<dbReference type="Gene3D" id="1.10.10.160">
    <property type="match status" value="1"/>
</dbReference>
<dbReference type="Gene3D" id="2.170.16.10">
    <property type="entry name" value="Hedgehog/Intein (Hint) domain"/>
    <property type="match status" value="2"/>
</dbReference>
<dbReference type="InterPro" id="IPR036844">
    <property type="entry name" value="Hint_dom_sf"/>
</dbReference>
<sequence>MSAHVADLDALLAGLNEPQRDAVVHGEGPLLILAGAGSGKTRVLTHRIAYLVGTGQARPDEILAITFTNKAAQEMRERVELLVGRRTRAMWVMTFHAACARMLRADAHRLGYTRSFTIYDQSDARRLVKRCIDELDVDPKRFTPGAIHHEISDAKNKLRDAEAYAQLTGSFFEQTVADVYKLYEAELHRMNAMDFDDLLVRAVNLMELFPEVRERYARAFRHVLVDEYQDTNHVQYRWLQLIAGEHRNLAVVGDDDQCLAEGTLVTMGDGTVKPIEQVRAGEEVLSCHGSGDMRSARVARTHRSEREEGIAITLASGRRIVSTPEHTHFAGYRLGITPQLHMTYLMQRGDRGFRIGTSRTYTAGQVKPVVGVALRARGEGADAAWVVGTHTREAEARAQETVLSLRYGLPTLPFVARPNGRENGLVGDQRLLDRIFSEFDTRAAGAALLADEGFALEHPHFTPRSHEGRRRVVTVTLCADRRGRTPMHLIALGGRDAEARAALERIGLNVRPAKAGSQSWRYESVFKEFGAVMDTVARIREVLDVRVRCQARFGARGEAAERATLPFIPAASVRPGMAMFTADCGYDVVASVERVPLDRPVYDLDVENTHNFVADGLITHNSVYGFRGADIRNILNFEDDFPDARVVKLEQNYRSTQTILDAANAVIANNRGRKGKELWTDLGVGDPIKVRELEDEHAEARFVAGEIERIVDEGVSRNEIAVFYRTNAQSRVLEDTLVRAQIGYQVIGGTKFYERAEIKDAMAYLTLLVNPQDVVAFTRIANSPRRGIGQTSLSRVIAWANTAGITIWDAALDPDAVPGLGTAARKAFHRFMGAMRILRERVESGPPVGLLLREVLAESGYLDALEAERTIEAQGRIENLEELVNVAAEYDSTTDLREEPPSLVGFLQQIALVADADGRRDDEGLVTLMTLHNAKGLEYPIVFLLGCEEGVFPHQRAIEEGGLEEERRLAYVGITRAQRDLYLTYARTRAVFGSRTFGARSRFVDEVPMGLTDRRERPAFGVGNVRERATSWGAKPNFSPLGSGPIPGGGWDSGAAAGGDAFRLGDDVTHAAFGEGVVTGVEAGGIVVIRFARDHSERKLVADLAPITKR</sequence>
<feature type="domain" description="UvrD-like helicase ATP-binding" evidence="14">
    <location>
        <begin position="13"/>
        <end position="656"/>
    </location>
</feature>
<dbReference type="PROSITE" id="PS51198">
    <property type="entry name" value="UVRD_HELICASE_ATP_BIND"/>
    <property type="match status" value="1"/>
</dbReference>
<evidence type="ECO:0000256" key="13">
    <source>
        <dbReference type="PROSITE-ProRule" id="PRU00560"/>
    </source>
</evidence>